<sequence length="562" mass="63490">MSFSIFERRLALRTVKALSNQRTSSAANARKAYSSSLQARRSERVSAFTHLVFAAGATGLLGSYFFYSAPVAHAEAPPAGRTIRLSEVRKHGAKAERRWVVKGSKVYDITDWIPNHPGGEVILRAVGGVIDPYWEIFTIHKKKDVYDILEQYYVGDLDPRDLIDGKVPSNDIEDPFQTDPQRDSRLVVHSSRPFNAETAPTDLATFITPNNTFYVRHHLWVPQIDPKSHKLQIELPDGEELEYSMEDLKTKVGHGTTFKPVTVTCTLQCSGNRRQHMNEEARATNGLPWDVGAISNAVWTGVRLRDVLADAGFDVNEYDDSGVRHAQFQGAEAYGASIPIEKAVGRREDVLLVYEMNGEPLPADHGYPLRVLVPGNVAARSVKWLKRIVLSDEESQSQWQQRDYKCFGPNQGGQNVDWSKAPAIQEMPVQSVITSLRNASPRSADDQKLLRVYGMEEDAVEVEGYAFAGGGRRIIRVDISPDDGRSWYQAELIPEETHGNKSWAWTRWRWLVPRRLAGRQFVVKAVDEGYNVQPESYEPHYNFRGNLTSGWHRVPYSKQRRD</sequence>
<keyword evidence="9" id="KW-0349">Heme</keyword>
<dbReference type="SMART" id="SM01117">
    <property type="entry name" value="Cyt-b5"/>
    <property type="match status" value="1"/>
</dbReference>
<evidence type="ECO:0000313" key="16">
    <source>
        <dbReference type="EMBL" id="KEF54626.1"/>
    </source>
</evidence>
<dbReference type="GO" id="GO:0050464">
    <property type="term" value="F:nitrate reductase (NADPH) activity"/>
    <property type="evidence" value="ECO:0007669"/>
    <property type="project" value="UniProtKB-EC"/>
</dbReference>
<evidence type="ECO:0000256" key="8">
    <source>
        <dbReference type="ARBA" id="ARBA00022505"/>
    </source>
</evidence>
<dbReference type="SUPFAM" id="SSF81296">
    <property type="entry name" value="E set domains"/>
    <property type="match status" value="1"/>
</dbReference>
<comment type="caution">
    <text evidence="16">The sequence shown here is derived from an EMBL/GenBank/DDBJ whole genome shotgun (WGS) entry which is preliminary data.</text>
</comment>
<proteinExistence type="predicted"/>
<dbReference type="Gene3D" id="2.60.40.650">
    <property type="match status" value="1"/>
</dbReference>
<keyword evidence="17" id="KW-1185">Reference proteome</keyword>
<evidence type="ECO:0000256" key="9">
    <source>
        <dbReference type="ARBA" id="ARBA00022617"/>
    </source>
</evidence>
<keyword evidence="10" id="KW-0479">Metal-binding</keyword>
<evidence type="ECO:0000256" key="13">
    <source>
        <dbReference type="ARBA" id="ARBA00023128"/>
    </source>
</evidence>
<reference evidence="16 17" key="1">
    <citation type="submission" date="2013-03" db="EMBL/GenBank/DDBJ databases">
        <title>The Genome Sequence of Exophiala aquamarina CBS 119918.</title>
        <authorList>
            <consortium name="The Broad Institute Genomics Platform"/>
            <person name="Cuomo C."/>
            <person name="de Hoog S."/>
            <person name="Gorbushina A."/>
            <person name="Walker B."/>
            <person name="Young S.K."/>
            <person name="Zeng Q."/>
            <person name="Gargeya S."/>
            <person name="Fitzgerald M."/>
            <person name="Haas B."/>
            <person name="Abouelleil A."/>
            <person name="Allen A.W."/>
            <person name="Alvarado L."/>
            <person name="Arachchi H.M."/>
            <person name="Berlin A.M."/>
            <person name="Chapman S.B."/>
            <person name="Gainer-Dewar J."/>
            <person name="Goldberg J."/>
            <person name="Griggs A."/>
            <person name="Gujja S."/>
            <person name="Hansen M."/>
            <person name="Howarth C."/>
            <person name="Imamovic A."/>
            <person name="Ireland A."/>
            <person name="Larimer J."/>
            <person name="McCowan C."/>
            <person name="Murphy C."/>
            <person name="Pearson M."/>
            <person name="Poon T.W."/>
            <person name="Priest M."/>
            <person name="Roberts A."/>
            <person name="Saif S."/>
            <person name="Shea T."/>
            <person name="Sisk P."/>
            <person name="Sykes S."/>
            <person name="Wortman J."/>
            <person name="Nusbaum C."/>
            <person name="Birren B."/>
        </authorList>
    </citation>
    <scope>NUCLEOTIDE SEQUENCE [LARGE SCALE GENOMIC DNA]</scope>
    <source>
        <strain evidence="16 17">CBS 119918</strain>
    </source>
</reference>
<dbReference type="HOGENOM" id="CLU_003827_5_1_1"/>
<dbReference type="OrthoDB" id="432685at2759"/>
<protein>
    <recommendedName>
        <fullName evidence="7">Nitrate reductase [NADPH]</fullName>
        <ecNumber evidence="6">1.7.1.3</ecNumber>
        <ecNumber evidence="5">1.8.3.1</ecNumber>
    </recommendedName>
</protein>
<gene>
    <name evidence="16" type="ORF">A1O9_09068</name>
</gene>
<dbReference type="GeneID" id="25283978"/>
<dbReference type="Pfam" id="PF00174">
    <property type="entry name" value="Oxidored_molyb"/>
    <property type="match status" value="1"/>
</dbReference>
<keyword evidence="8" id="KW-0500">Molybdenum</keyword>
<dbReference type="GO" id="GO:0030151">
    <property type="term" value="F:molybdenum ion binding"/>
    <property type="evidence" value="ECO:0007669"/>
    <property type="project" value="InterPro"/>
</dbReference>
<dbReference type="PRINTS" id="PR00407">
    <property type="entry name" value="EUMOPTERIN"/>
</dbReference>
<dbReference type="GO" id="GO:0005758">
    <property type="term" value="C:mitochondrial intermembrane space"/>
    <property type="evidence" value="ECO:0007669"/>
    <property type="project" value="UniProtKB-SubCell"/>
</dbReference>
<evidence type="ECO:0000256" key="10">
    <source>
        <dbReference type="ARBA" id="ARBA00022723"/>
    </source>
</evidence>
<dbReference type="VEuPathDB" id="FungiDB:A1O9_09068"/>
<keyword evidence="11" id="KW-0560">Oxidoreductase</keyword>
<keyword evidence="12" id="KW-0408">Iron</keyword>
<evidence type="ECO:0000256" key="14">
    <source>
        <dbReference type="ARBA" id="ARBA00049155"/>
    </source>
</evidence>
<dbReference type="SUPFAM" id="SSF55856">
    <property type="entry name" value="Cytochrome b5-like heme/steroid binding domain"/>
    <property type="match status" value="1"/>
</dbReference>
<dbReference type="InterPro" id="IPR001199">
    <property type="entry name" value="Cyt_B5-like_heme/steroid-bd"/>
</dbReference>
<dbReference type="GO" id="GO:0043546">
    <property type="term" value="F:molybdopterin cofactor binding"/>
    <property type="evidence" value="ECO:0007669"/>
    <property type="project" value="TreeGrafter"/>
</dbReference>
<dbReference type="InterPro" id="IPR036374">
    <property type="entry name" value="OxRdtase_Mopterin-bd_sf"/>
</dbReference>
<comment type="cofactor">
    <cofactor evidence="2">
        <name>heme b</name>
        <dbReference type="ChEBI" id="CHEBI:60344"/>
    </cofactor>
</comment>
<dbReference type="GO" id="GO:0008482">
    <property type="term" value="F:sulfite oxidase activity"/>
    <property type="evidence" value="ECO:0007669"/>
    <property type="project" value="UniProtKB-EC"/>
</dbReference>
<comment type="subcellular location">
    <subcellularLocation>
        <location evidence="3">Mitochondrion intermembrane space</location>
    </subcellularLocation>
</comment>
<dbReference type="GO" id="GO:0006790">
    <property type="term" value="P:sulfur compound metabolic process"/>
    <property type="evidence" value="ECO:0007669"/>
    <property type="project" value="TreeGrafter"/>
</dbReference>
<evidence type="ECO:0000256" key="4">
    <source>
        <dbReference type="ARBA" id="ARBA00004971"/>
    </source>
</evidence>
<dbReference type="Pfam" id="PF00173">
    <property type="entry name" value="Cyt-b5"/>
    <property type="match status" value="1"/>
</dbReference>
<dbReference type="PROSITE" id="PS50255">
    <property type="entry name" value="CYTOCHROME_B5_2"/>
    <property type="match status" value="1"/>
</dbReference>
<dbReference type="STRING" id="1182545.A0A072P445"/>
<dbReference type="Pfam" id="PF03404">
    <property type="entry name" value="Mo-co_dimer"/>
    <property type="match status" value="1"/>
</dbReference>
<evidence type="ECO:0000256" key="12">
    <source>
        <dbReference type="ARBA" id="ARBA00023004"/>
    </source>
</evidence>
<evidence type="ECO:0000256" key="3">
    <source>
        <dbReference type="ARBA" id="ARBA00004569"/>
    </source>
</evidence>
<accession>A0A072P445</accession>
<dbReference type="InterPro" id="IPR036400">
    <property type="entry name" value="Cyt_B5-like_heme/steroid_sf"/>
</dbReference>
<evidence type="ECO:0000256" key="11">
    <source>
        <dbReference type="ARBA" id="ARBA00023002"/>
    </source>
</evidence>
<comment type="catalytic activity">
    <reaction evidence="14">
        <text>nitrite + NADP(+) + H2O = nitrate + NADPH + H(+)</text>
        <dbReference type="Rhea" id="RHEA:19061"/>
        <dbReference type="ChEBI" id="CHEBI:15377"/>
        <dbReference type="ChEBI" id="CHEBI:15378"/>
        <dbReference type="ChEBI" id="CHEBI:16301"/>
        <dbReference type="ChEBI" id="CHEBI:17632"/>
        <dbReference type="ChEBI" id="CHEBI:57783"/>
        <dbReference type="ChEBI" id="CHEBI:58349"/>
        <dbReference type="EC" id="1.7.1.3"/>
    </reaction>
</comment>
<feature type="domain" description="Cytochrome b5 heme-binding" evidence="15">
    <location>
        <begin position="80"/>
        <end position="158"/>
    </location>
</feature>
<evidence type="ECO:0000313" key="17">
    <source>
        <dbReference type="Proteomes" id="UP000027920"/>
    </source>
</evidence>
<dbReference type="SUPFAM" id="SSF56524">
    <property type="entry name" value="Oxidoreductase molybdopterin-binding domain"/>
    <property type="match status" value="1"/>
</dbReference>
<dbReference type="EC" id="1.8.3.1" evidence="5"/>
<dbReference type="EMBL" id="AMGV01000009">
    <property type="protein sequence ID" value="KEF54626.1"/>
    <property type="molecule type" value="Genomic_DNA"/>
</dbReference>
<evidence type="ECO:0000256" key="7">
    <source>
        <dbReference type="ARBA" id="ARBA00015499"/>
    </source>
</evidence>
<dbReference type="InterPro" id="IPR014756">
    <property type="entry name" value="Ig_E-set"/>
</dbReference>
<evidence type="ECO:0000256" key="6">
    <source>
        <dbReference type="ARBA" id="ARBA00012673"/>
    </source>
</evidence>
<dbReference type="RefSeq" id="XP_013257216.1">
    <property type="nucleotide sequence ID" value="XM_013401762.1"/>
</dbReference>
<dbReference type="Gene3D" id="3.10.120.10">
    <property type="entry name" value="Cytochrome b5-like heme/steroid binding domain"/>
    <property type="match status" value="1"/>
</dbReference>
<dbReference type="InterPro" id="IPR005066">
    <property type="entry name" value="MoCF_OxRdtse_dimer"/>
</dbReference>
<dbReference type="InterPro" id="IPR000572">
    <property type="entry name" value="OxRdtase_Mopterin-bd_dom"/>
</dbReference>
<dbReference type="Proteomes" id="UP000027920">
    <property type="component" value="Unassembled WGS sequence"/>
</dbReference>
<dbReference type="PANTHER" id="PTHR19372">
    <property type="entry name" value="SULFITE REDUCTASE"/>
    <property type="match status" value="1"/>
</dbReference>
<keyword evidence="13" id="KW-0496">Mitochondrion</keyword>
<dbReference type="FunFam" id="3.90.420.10:FF:000002">
    <property type="entry name" value="sulfite oxidase, mitochondrial"/>
    <property type="match status" value="1"/>
</dbReference>
<evidence type="ECO:0000256" key="1">
    <source>
        <dbReference type="ARBA" id="ARBA00001924"/>
    </source>
</evidence>
<comment type="pathway">
    <text evidence="4">Energy metabolism; sulfur metabolism.</text>
</comment>
<evidence type="ECO:0000256" key="2">
    <source>
        <dbReference type="ARBA" id="ARBA00001970"/>
    </source>
</evidence>
<evidence type="ECO:0000259" key="15">
    <source>
        <dbReference type="PROSITE" id="PS50255"/>
    </source>
</evidence>
<dbReference type="PANTHER" id="PTHR19372:SF7">
    <property type="entry name" value="SULFITE OXIDASE, MITOCHONDRIAL"/>
    <property type="match status" value="1"/>
</dbReference>
<organism evidence="16 17">
    <name type="scientific">Exophiala aquamarina CBS 119918</name>
    <dbReference type="NCBI Taxonomy" id="1182545"/>
    <lineage>
        <taxon>Eukaryota</taxon>
        <taxon>Fungi</taxon>
        <taxon>Dikarya</taxon>
        <taxon>Ascomycota</taxon>
        <taxon>Pezizomycotina</taxon>
        <taxon>Eurotiomycetes</taxon>
        <taxon>Chaetothyriomycetidae</taxon>
        <taxon>Chaetothyriales</taxon>
        <taxon>Herpotrichiellaceae</taxon>
        <taxon>Exophiala</taxon>
    </lineage>
</organism>
<dbReference type="EC" id="1.7.1.3" evidence="6"/>
<name>A0A072P445_9EURO</name>
<dbReference type="Gene3D" id="3.90.420.10">
    <property type="entry name" value="Oxidoreductase, molybdopterin-binding domain"/>
    <property type="match status" value="1"/>
</dbReference>
<dbReference type="InterPro" id="IPR008335">
    <property type="entry name" value="Mopterin_OxRdtase_euk"/>
</dbReference>
<dbReference type="AlphaFoldDB" id="A0A072P445"/>
<evidence type="ECO:0000256" key="5">
    <source>
        <dbReference type="ARBA" id="ARBA00012505"/>
    </source>
</evidence>
<dbReference type="FunFam" id="3.10.120.10:FF:000007">
    <property type="entry name" value="Sulfite oxidase, mitochondrial"/>
    <property type="match status" value="1"/>
</dbReference>
<dbReference type="GO" id="GO:0020037">
    <property type="term" value="F:heme binding"/>
    <property type="evidence" value="ECO:0007669"/>
    <property type="project" value="TreeGrafter"/>
</dbReference>
<comment type="cofactor">
    <cofactor evidence="1">
        <name>Mo-molybdopterin</name>
        <dbReference type="ChEBI" id="CHEBI:71302"/>
    </cofactor>
</comment>